<gene>
    <name evidence="1" type="ORF">BU16DRAFT_554235</name>
</gene>
<dbReference type="EMBL" id="MU004181">
    <property type="protein sequence ID" value="KAF2502161.1"/>
    <property type="molecule type" value="Genomic_DNA"/>
</dbReference>
<evidence type="ECO:0008006" key="3">
    <source>
        <dbReference type="Google" id="ProtNLM"/>
    </source>
</evidence>
<name>A0A6A6RC81_9PEZI</name>
<reference evidence="1" key="1">
    <citation type="journal article" date="2020" name="Stud. Mycol.">
        <title>101 Dothideomycetes genomes: a test case for predicting lifestyles and emergence of pathogens.</title>
        <authorList>
            <person name="Haridas S."/>
            <person name="Albert R."/>
            <person name="Binder M."/>
            <person name="Bloem J."/>
            <person name="Labutti K."/>
            <person name="Salamov A."/>
            <person name="Andreopoulos B."/>
            <person name="Baker S."/>
            <person name="Barry K."/>
            <person name="Bills G."/>
            <person name="Bluhm B."/>
            <person name="Cannon C."/>
            <person name="Castanera R."/>
            <person name="Culley D."/>
            <person name="Daum C."/>
            <person name="Ezra D."/>
            <person name="Gonzalez J."/>
            <person name="Henrissat B."/>
            <person name="Kuo A."/>
            <person name="Liang C."/>
            <person name="Lipzen A."/>
            <person name="Lutzoni F."/>
            <person name="Magnuson J."/>
            <person name="Mondo S."/>
            <person name="Nolan M."/>
            <person name="Ohm R."/>
            <person name="Pangilinan J."/>
            <person name="Park H.-J."/>
            <person name="Ramirez L."/>
            <person name="Alfaro M."/>
            <person name="Sun H."/>
            <person name="Tritt A."/>
            <person name="Yoshinaga Y."/>
            <person name="Zwiers L.-H."/>
            <person name="Turgeon B."/>
            <person name="Goodwin S."/>
            <person name="Spatafora J."/>
            <person name="Crous P."/>
            <person name="Grigoriev I."/>
        </authorList>
    </citation>
    <scope>NUCLEOTIDE SEQUENCE</scope>
    <source>
        <strain evidence="1">CBS 269.34</strain>
    </source>
</reference>
<keyword evidence="2" id="KW-1185">Reference proteome</keyword>
<sequence length="367" mass="42017">MSGMAEHISELPHELLSSNTHILDCPGEIIDLISQFLSRNSFLPFRATCKALQQRANYHFERGHLAEKRVSFPTKSRAGLQSLIELANYSFAPHTRKVVLELEADDETRVVFYPRVLKIDWTQYLEDPDRTQSWAASFSVIMFMLFVALEDLPAAFGFENVIPSRALAEIPDLNRLPSLREIRFHASPKSPLIGSDNNEDNKPLKDLCNYVLQFASKLESFNANANPVGRSRVFEVDVTTWYPIPNHHYATNRLTTLTLNGFRVGQNDFCRLLRHCKDSLLHISLECVFFRNSSSDHNSAVLSSMLECTKLESLYVLPFFISRPEDNWETWKHAEVAVGLKSGWRFEGEDVRPGIEFLLSNMDEMLM</sequence>
<evidence type="ECO:0000313" key="1">
    <source>
        <dbReference type="EMBL" id="KAF2502161.1"/>
    </source>
</evidence>
<dbReference type="AlphaFoldDB" id="A0A6A6RC81"/>
<accession>A0A6A6RC81</accession>
<proteinExistence type="predicted"/>
<evidence type="ECO:0000313" key="2">
    <source>
        <dbReference type="Proteomes" id="UP000799750"/>
    </source>
</evidence>
<dbReference type="SUPFAM" id="SSF52047">
    <property type="entry name" value="RNI-like"/>
    <property type="match status" value="1"/>
</dbReference>
<protein>
    <recommendedName>
        <fullName evidence="3">F-box domain-containing protein</fullName>
    </recommendedName>
</protein>
<organism evidence="1 2">
    <name type="scientific">Lophium mytilinum</name>
    <dbReference type="NCBI Taxonomy" id="390894"/>
    <lineage>
        <taxon>Eukaryota</taxon>
        <taxon>Fungi</taxon>
        <taxon>Dikarya</taxon>
        <taxon>Ascomycota</taxon>
        <taxon>Pezizomycotina</taxon>
        <taxon>Dothideomycetes</taxon>
        <taxon>Pleosporomycetidae</taxon>
        <taxon>Mytilinidiales</taxon>
        <taxon>Mytilinidiaceae</taxon>
        <taxon>Lophium</taxon>
    </lineage>
</organism>
<dbReference type="Proteomes" id="UP000799750">
    <property type="component" value="Unassembled WGS sequence"/>
</dbReference>